<dbReference type="SUPFAM" id="SSF90123">
    <property type="entry name" value="ABC transporter transmembrane region"/>
    <property type="match status" value="1"/>
</dbReference>
<keyword evidence="4" id="KW-0645">Protease</keyword>
<dbReference type="Pfam" id="PF00005">
    <property type="entry name" value="ABC_tran"/>
    <property type="match status" value="1"/>
</dbReference>
<keyword evidence="6" id="KW-0653">Protein transport</keyword>
<feature type="transmembrane region" description="Helical" evidence="10">
    <location>
        <begin position="196"/>
        <end position="225"/>
    </location>
</feature>
<dbReference type="SUPFAM" id="SSF52540">
    <property type="entry name" value="P-loop containing nucleoside triphosphate hydrolases"/>
    <property type="match status" value="1"/>
</dbReference>
<dbReference type="PROSITE" id="PS50990">
    <property type="entry name" value="PEPTIDASE_C39"/>
    <property type="match status" value="1"/>
</dbReference>
<keyword evidence="8 10" id="KW-0472">Membrane</keyword>
<dbReference type="Proteomes" id="UP000678513">
    <property type="component" value="Chromosome"/>
</dbReference>
<organism evidence="14 15">
    <name type="scientific">Arachnia rubra</name>
    <dbReference type="NCBI Taxonomy" id="1547448"/>
    <lineage>
        <taxon>Bacteria</taxon>
        <taxon>Bacillati</taxon>
        <taxon>Actinomycetota</taxon>
        <taxon>Actinomycetes</taxon>
        <taxon>Propionibacteriales</taxon>
        <taxon>Propionibacteriaceae</taxon>
        <taxon>Arachnia</taxon>
    </lineage>
</organism>
<evidence type="ECO:0000256" key="3">
    <source>
        <dbReference type="ARBA" id="ARBA00022741"/>
    </source>
</evidence>
<feature type="transmembrane region" description="Helical" evidence="10">
    <location>
        <begin position="376"/>
        <end position="399"/>
    </location>
</feature>
<keyword evidence="3" id="KW-0547">Nucleotide-binding</keyword>
<dbReference type="PROSITE" id="PS50929">
    <property type="entry name" value="ABC_TM1F"/>
    <property type="match status" value="1"/>
</dbReference>
<feature type="transmembrane region" description="Helical" evidence="10">
    <location>
        <begin position="158"/>
        <end position="176"/>
    </location>
</feature>
<evidence type="ECO:0000256" key="7">
    <source>
        <dbReference type="ARBA" id="ARBA00022989"/>
    </source>
</evidence>
<dbReference type="Gene3D" id="3.90.70.10">
    <property type="entry name" value="Cysteine proteinases"/>
    <property type="match status" value="1"/>
</dbReference>
<dbReference type="Pfam" id="PF03412">
    <property type="entry name" value="Peptidase_C39"/>
    <property type="match status" value="1"/>
</dbReference>
<keyword evidence="4" id="KW-0378">Hydrolase</keyword>
<evidence type="ECO:0000256" key="10">
    <source>
        <dbReference type="SAM" id="Phobius"/>
    </source>
</evidence>
<evidence type="ECO:0000313" key="14">
    <source>
        <dbReference type="EMBL" id="QUC07850.1"/>
    </source>
</evidence>
<feature type="transmembrane region" description="Helical" evidence="10">
    <location>
        <begin position="295"/>
        <end position="317"/>
    </location>
</feature>
<keyword evidence="7 10" id="KW-1133">Transmembrane helix</keyword>
<evidence type="ECO:0000256" key="9">
    <source>
        <dbReference type="ARBA" id="ARBA00043264"/>
    </source>
</evidence>
<evidence type="ECO:0000313" key="15">
    <source>
        <dbReference type="Proteomes" id="UP000678513"/>
    </source>
</evidence>
<dbReference type="EMBL" id="CP072384">
    <property type="protein sequence ID" value="QUC07850.1"/>
    <property type="molecule type" value="Genomic_DNA"/>
</dbReference>
<dbReference type="InterPro" id="IPR003593">
    <property type="entry name" value="AAA+_ATPase"/>
</dbReference>
<dbReference type="InterPro" id="IPR036640">
    <property type="entry name" value="ABC1_TM_sf"/>
</dbReference>
<feature type="domain" description="ABC transmembrane type-1" evidence="12">
    <location>
        <begin position="158"/>
        <end position="435"/>
    </location>
</feature>
<dbReference type="PROSITE" id="PS00211">
    <property type="entry name" value="ABC_TRANSPORTER_1"/>
    <property type="match status" value="1"/>
</dbReference>
<feature type="domain" description="ABC transporter" evidence="11">
    <location>
        <begin position="467"/>
        <end position="700"/>
    </location>
</feature>
<dbReference type="InterPro" id="IPR017871">
    <property type="entry name" value="ABC_transporter-like_CS"/>
</dbReference>
<feature type="transmembrane region" description="Helical" evidence="10">
    <location>
        <begin position="270"/>
        <end position="289"/>
    </location>
</feature>
<evidence type="ECO:0000259" key="11">
    <source>
        <dbReference type="PROSITE" id="PS50893"/>
    </source>
</evidence>
<evidence type="ECO:0000256" key="4">
    <source>
        <dbReference type="ARBA" id="ARBA00022807"/>
    </source>
</evidence>
<evidence type="ECO:0000256" key="5">
    <source>
        <dbReference type="ARBA" id="ARBA00022840"/>
    </source>
</evidence>
<sequence>MGLRRPRLIRQLQQTECALCCCAMLLRQHNRSASIDDLRQRYIVGRDGLNMANIVRILTEEGGVPHVYRTTASGVALLTSPAICYWTDHHYVVTERFHGRKVTILDPGGGRRVLTTEEFERDFRGIAITLGQESDVRSGQLPSQWSLLGVYARRHRTLIGLVLLASLVMAGVSLALPEILRLVLPDPGQHRDAAMLLVLFGLGLGYALAVFFRGLAGVMASLAVGRSLSRDLFSRLMRLPYQFSALRGPGDLLFTLSAVQELRSLITTDLVQTLVSAVLVVAVLVWITWVSPLGVAVALALVLLVVLISVFSARAITSVALEETQNRVELERTQVASITALEMIKTNALEEHYIERWNRDNDALLKQFGRLQTLQTGFSSVTMALQFIGPLLILLVLVLTRADMPMALVVSVQTLSGVLLGQVASMAGSYTKLSEGAALLERVADVLLRETPQGFRGVHNWPMTGDLSVRGLSFAYGSFAAPVLQDVSFDAPAGSKIAIVGPSGCGKTTLGRLLVGLYTTDQGQITIDGVDMYDFDRERFHAQVAYVPQNVTLNSGTVSSNISWGMGKVSQAEIERAARDVGLHDEIAELPLGYDTPIAQLGDNFSGGQKQRIVLARAALKAAKLVVLDEATSSLDNRSEDVVSRFFGDLSCTRIVIAHRLSTVVDSDCILVMEAGRIVESGTHRELMRIGGRYADLYSREPDQQGDAGEIESKVIGVLPRRALTVEHTTTASSRERTPRRAYRSRNLRYIERSEMKYF</sequence>
<accession>A0ABX7Y3T5</accession>
<protein>
    <submittedName>
        <fullName evidence="14">Peptidase domain-containing ABC transporter</fullName>
    </submittedName>
</protein>
<dbReference type="InterPro" id="IPR005074">
    <property type="entry name" value="Peptidase_C39"/>
</dbReference>
<keyword evidence="4" id="KW-0788">Thiol protease</keyword>
<dbReference type="InterPro" id="IPR003439">
    <property type="entry name" value="ABC_transporter-like_ATP-bd"/>
</dbReference>
<name>A0ABX7Y3T5_9ACTN</name>
<evidence type="ECO:0000256" key="2">
    <source>
        <dbReference type="ARBA" id="ARBA00022692"/>
    </source>
</evidence>
<evidence type="ECO:0000259" key="12">
    <source>
        <dbReference type="PROSITE" id="PS50929"/>
    </source>
</evidence>
<keyword evidence="15" id="KW-1185">Reference proteome</keyword>
<gene>
    <name evidence="14" type="ORF">J5A65_13165</name>
</gene>
<reference evidence="14 15" key="1">
    <citation type="submission" date="2021-03" db="EMBL/GenBank/DDBJ databases">
        <title>Human Oral Microbial Genomes.</title>
        <authorList>
            <person name="Johnston C.D."/>
            <person name="Chen T."/>
            <person name="Dewhirst F.E."/>
        </authorList>
    </citation>
    <scope>NUCLEOTIDE SEQUENCE [LARGE SCALE GENOMIC DNA]</scope>
    <source>
        <strain evidence="14 15">DSMZ 100122</strain>
    </source>
</reference>
<keyword evidence="5" id="KW-0067">ATP-binding</keyword>
<feature type="domain" description="Peptidase C39" evidence="13">
    <location>
        <begin position="11"/>
        <end position="130"/>
    </location>
</feature>
<keyword evidence="9" id="KW-0080">Bacteriocin transport</keyword>
<dbReference type="Gene3D" id="1.20.1560.10">
    <property type="entry name" value="ABC transporter type 1, transmembrane domain"/>
    <property type="match status" value="1"/>
</dbReference>
<dbReference type="InterPro" id="IPR011527">
    <property type="entry name" value="ABC1_TM_dom"/>
</dbReference>
<dbReference type="PANTHER" id="PTHR24221:SF654">
    <property type="entry name" value="ATP-BINDING CASSETTE SUB-FAMILY B MEMBER 6"/>
    <property type="match status" value="1"/>
</dbReference>
<comment type="subcellular location">
    <subcellularLocation>
        <location evidence="1">Cell membrane</location>
        <topology evidence="1">Multi-pass membrane protein</topology>
    </subcellularLocation>
</comment>
<dbReference type="Pfam" id="PF00664">
    <property type="entry name" value="ABC_membrane"/>
    <property type="match status" value="1"/>
</dbReference>
<keyword evidence="2 10" id="KW-0812">Transmembrane</keyword>
<proteinExistence type="predicted"/>
<evidence type="ECO:0000256" key="6">
    <source>
        <dbReference type="ARBA" id="ARBA00022927"/>
    </source>
</evidence>
<keyword evidence="6" id="KW-0813">Transport</keyword>
<dbReference type="PANTHER" id="PTHR24221">
    <property type="entry name" value="ATP-BINDING CASSETTE SUB-FAMILY B"/>
    <property type="match status" value="1"/>
</dbReference>
<dbReference type="PROSITE" id="PS50893">
    <property type="entry name" value="ABC_TRANSPORTER_2"/>
    <property type="match status" value="1"/>
</dbReference>
<dbReference type="InterPro" id="IPR027417">
    <property type="entry name" value="P-loop_NTPase"/>
</dbReference>
<dbReference type="Gene3D" id="3.40.50.300">
    <property type="entry name" value="P-loop containing nucleotide triphosphate hydrolases"/>
    <property type="match status" value="1"/>
</dbReference>
<evidence type="ECO:0000256" key="1">
    <source>
        <dbReference type="ARBA" id="ARBA00004651"/>
    </source>
</evidence>
<evidence type="ECO:0000256" key="8">
    <source>
        <dbReference type="ARBA" id="ARBA00023136"/>
    </source>
</evidence>
<dbReference type="InterPro" id="IPR039421">
    <property type="entry name" value="Type_1_exporter"/>
</dbReference>
<evidence type="ECO:0000259" key="13">
    <source>
        <dbReference type="PROSITE" id="PS50990"/>
    </source>
</evidence>
<dbReference type="SMART" id="SM00382">
    <property type="entry name" value="AAA"/>
    <property type="match status" value="1"/>
</dbReference>